<feature type="region of interest" description="Disordered" evidence="1">
    <location>
        <begin position="60"/>
        <end position="92"/>
    </location>
</feature>
<evidence type="ECO:0000313" key="2">
    <source>
        <dbReference type="EMBL" id="KAJ5703929.1"/>
    </source>
</evidence>
<sequence length="428" mass="47645">MAPRKYGRVSALGSQIKEWLATARGACPIAPCTVVLNRQYTLDDKDNVKGKFRDDLYAGPVFEGRDGDDSDDSSDLDYKPSGDEGAAASQEEEEMVNFKLDDEGIIGPTGEGPFKKAWTHVDRLAQLFSNVEGLELPGEKDADGNWIEFYSANKYDPIEHMFPANERDARMKAHNKQWANRVIPDDKKQVLAWYGIITKGVMIIEYMARNYNEPPISEVTNALYSELVPEDGLKYVFVHDIQNKHTRDFVSKMLFSAHNGYRWPPRGEGVSNESLWQYDSHTEEYEGLMGTNVGRMVGYWLLGRYPRGTCTIPTIYLALSGANTPAKKLIDILFIVKPTRPAHKLPEDGDVVMGGPGAGPAPAPEVATGPAFKAGIPLPGMKLAFEPVTPLVRKPFAPAIGGVPPPAQGTRKRNRRDRPREKNKRRRT</sequence>
<proteinExistence type="predicted"/>
<feature type="compositionally biased region" description="Acidic residues" evidence="1">
    <location>
        <begin position="66"/>
        <end position="75"/>
    </location>
</feature>
<keyword evidence="3" id="KW-1185">Reference proteome</keyword>
<protein>
    <submittedName>
        <fullName evidence="2">Uncharacterized protein</fullName>
    </submittedName>
</protein>
<feature type="region of interest" description="Disordered" evidence="1">
    <location>
        <begin position="396"/>
        <end position="428"/>
    </location>
</feature>
<name>A0AAD6HBN3_9EURO</name>
<accession>A0AAD6HBN3</accession>
<reference evidence="2" key="2">
    <citation type="submission" date="2023-01" db="EMBL/GenBank/DDBJ databases">
        <authorList>
            <person name="Petersen C."/>
        </authorList>
    </citation>
    <scope>NUCLEOTIDE SEQUENCE</scope>
    <source>
        <strain evidence="2">IBT 17514</strain>
    </source>
</reference>
<evidence type="ECO:0000313" key="3">
    <source>
        <dbReference type="Proteomes" id="UP001215712"/>
    </source>
</evidence>
<dbReference type="Proteomes" id="UP001215712">
    <property type="component" value="Unassembled WGS sequence"/>
</dbReference>
<gene>
    <name evidence="2" type="ORF">N7493_011067</name>
</gene>
<evidence type="ECO:0000256" key="1">
    <source>
        <dbReference type="SAM" id="MobiDB-lite"/>
    </source>
</evidence>
<dbReference type="EMBL" id="JAQJAN010000020">
    <property type="protein sequence ID" value="KAJ5703929.1"/>
    <property type="molecule type" value="Genomic_DNA"/>
</dbReference>
<comment type="caution">
    <text evidence="2">The sequence shown here is derived from an EMBL/GenBank/DDBJ whole genome shotgun (WGS) entry which is preliminary data.</text>
</comment>
<reference evidence="2" key="1">
    <citation type="journal article" date="2023" name="IMA Fungus">
        <title>Comparative genomic study of the Penicillium genus elucidates a diverse pangenome and 15 lateral gene transfer events.</title>
        <authorList>
            <person name="Petersen C."/>
            <person name="Sorensen T."/>
            <person name="Nielsen M.R."/>
            <person name="Sondergaard T.E."/>
            <person name="Sorensen J.L."/>
            <person name="Fitzpatrick D.A."/>
            <person name="Frisvad J.C."/>
            <person name="Nielsen K.L."/>
        </authorList>
    </citation>
    <scope>NUCLEOTIDE SEQUENCE</scope>
    <source>
        <strain evidence="2">IBT 17514</strain>
    </source>
</reference>
<dbReference type="AlphaFoldDB" id="A0AAD6HBN3"/>
<feature type="compositionally biased region" description="Basic residues" evidence="1">
    <location>
        <begin position="410"/>
        <end position="428"/>
    </location>
</feature>
<organism evidence="2 3">
    <name type="scientific">Penicillium malachiteum</name>
    <dbReference type="NCBI Taxonomy" id="1324776"/>
    <lineage>
        <taxon>Eukaryota</taxon>
        <taxon>Fungi</taxon>
        <taxon>Dikarya</taxon>
        <taxon>Ascomycota</taxon>
        <taxon>Pezizomycotina</taxon>
        <taxon>Eurotiomycetes</taxon>
        <taxon>Eurotiomycetidae</taxon>
        <taxon>Eurotiales</taxon>
        <taxon>Aspergillaceae</taxon>
        <taxon>Penicillium</taxon>
    </lineage>
</organism>